<dbReference type="PROSITE" id="PS01009">
    <property type="entry name" value="CRISP_1"/>
    <property type="match status" value="1"/>
</dbReference>
<protein>
    <recommendedName>
        <fullName evidence="3">SCP domain-containing protein</fullName>
    </recommendedName>
</protein>
<dbReference type="GO" id="GO:0005576">
    <property type="term" value="C:extracellular region"/>
    <property type="evidence" value="ECO:0007669"/>
    <property type="project" value="InterPro"/>
</dbReference>
<dbReference type="Pfam" id="PF00188">
    <property type="entry name" value="CAP"/>
    <property type="match status" value="1"/>
</dbReference>
<organism evidence="4 5">
    <name type="scientific">Trichomonascus ciferrii</name>
    <dbReference type="NCBI Taxonomy" id="44093"/>
    <lineage>
        <taxon>Eukaryota</taxon>
        <taxon>Fungi</taxon>
        <taxon>Dikarya</taxon>
        <taxon>Ascomycota</taxon>
        <taxon>Saccharomycotina</taxon>
        <taxon>Dipodascomycetes</taxon>
        <taxon>Dipodascales</taxon>
        <taxon>Trichomonascaceae</taxon>
        <taxon>Trichomonascus</taxon>
        <taxon>Trichomonascus ciferrii complex</taxon>
    </lineage>
</organism>
<dbReference type="FunFam" id="3.40.33.10:FF:000010">
    <property type="entry name" value="Predicted protein"/>
    <property type="match status" value="1"/>
</dbReference>
<feature type="region of interest" description="Disordered" evidence="1">
    <location>
        <begin position="37"/>
        <end position="120"/>
    </location>
</feature>
<evidence type="ECO:0000259" key="3">
    <source>
        <dbReference type="SMART" id="SM00198"/>
    </source>
</evidence>
<reference evidence="4" key="1">
    <citation type="journal article" date="2019" name="G3 (Bethesda)">
        <title>Genome Assemblies of Two Rare Opportunistic Yeast Pathogens: Diutina rugosa (syn. Candida rugosa) and Trichomonascus ciferrii (syn. Candida ciferrii).</title>
        <authorList>
            <person name="Mixao V."/>
            <person name="Saus E."/>
            <person name="Hansen A.P."/>
            <person name="Lass-Florl C."/>
            <person name="Gabaldon T."/>
        </authorList>
    </citation>
    <scope>NUCLEOTIDE SEQUENCE</scope>
    <source>
        <strain evidence="4">CBS 4856</strain>
    </source>
</reference>
<feature type="domain" description="SCP" evidence="3">
    <location>
        <begin position="123"/>
        <end position="248"/>
    </location>
</feature>
<dbReference type="VEuPathDB" id="FungiDB:TRICI_006183"/>
<dbReference type="PANTHER" id="PTHR10334">
    <property type="entry name" value="CYSTEINE-RICH SECRETORY PROTEIN-RELATED"/>
    <property type="match status" value="1"/>
</dbReference>
<dbReference type="AlphaFoldDB" id="A0A642UM80"/>
<dbReference type="SMART" id="SM00198">
    <property type="entry name" value="SCP"/>
    <property type="match status" value="1"/>
</dbReference>
<proteinExistence type="predicted"/>
<dbReference type="Gene3D" id="3.40.33.10">
    <property type="entry name" value="CAP"/>
    <property type="match status" value="1"/>
</dbReference>
<name>A0A642UM80_9ASCO</name>
<dbReference type="EMBL" id="SWFS01000497">
    <property type="protein sequence ID" value="KAA8900625.1"/>
    <property type="molecule type" value="Genomic_DNA"/>
</dbReference>
<comment type="caution">
    <text evidence="4">The sequence shown here is derived from an EMBL/GenBank/DDBJ whole genome shotgun (WGS) entry which is preliminary data.</text>
</comment>
<evidence type="ECO:0000256" key="1">
    <source>
        <dbReference type="SAM" id="MobiDB-lite"/>
    </source>
</evidence>
<dbReference type="OrthoDB" id="337038at2759"/>
<feature type="compositionally biased region" description="Low complexity" evidence="1">
    <location>
        <begin position="86"/>
        <end position="101"/>
    </location>
</feature>
<feature type="compositionally biased region" description="Polar residues" evidence="1">
    <location>
        <begin position="106"/>
        <end position="117"/>
    </location>
</feature>
<feature type="compositionally biased region" description="Low complexity" evidence="1">
    <location>
        <begin position="39"/>
        <end position="68"/>
    </location>
</feature>
<feature type="chain" id="PRO_5024966366" description="SCP domain-containing protein" evidence="2">
    <location>
        <begin position="16"/>
        <end position="257"/>
    </location>
</feature>
<dbReference type="InterPro" id="IPR018244">
    <property type="entry name" value="Allrgn_V5/Tpx1_CS"/>
</dbReference>
<sequence length="257" mass="27991">MKLYSLATLAGIAQAVVVYQTAHYHVTVTAGDQDVASVSLPQSTSQPEQQQQQPQVQQNQKQDEGQQQDSGAKVVTVATTMQALKAQQSSSPTSEQAPSSTDQGEEASTTPNPSATGDTDIDEYAKKCIDRHNNDRSKHSAPKLAWNDTLADYAKKYLQNQNCVFAHSGGPYGENIAMGYDSAEDAIKAWYEENKKYNFQAGQFSESTGHFTQMVWKSSTQIGCADVDCGDKGTFMACEYFPRGNVMGQFVENVLSG</sequence>
<accession>A0A642UM80</accession>
<dbReference type="PRINTS" id="PR00837">
    <property type="entry name" value="V5TPXLIKE"/>
</dbReference>
<dbReference type="Proteomes" id="UP000761534">
    <property type="component" value="Unassembled WGS sequence"/>
</dbReference>
<evidence type="ECO:0000256" key="2">
    <source>
        <dbReference type="SAM" id="SignalP"/>
    </source>
</evidence>
<dbReference type="InterPro" id="IPR014044">
    <property type="entry name" value="CAP_dom"/>
</dbReference>
<feature type="signal peptide" evidence="2">
    <location>
        <begin position="1"/>
        <end position="15"/>
    </location>
</feature>
<evidence type="ECO:0000313" key="5">
    <source>
        <dbReference type="Proteomes" id="UP000761534"/>
    </source>
</evidence>
<keyword evidence="5" id="KW-1185">Reference proteome</keyword>
<dbReference type="InterPro" id="IPR035940">
    <property type="entry name" value="CAP_sf"/>
</dbReference>
<dbReference type="SUPFAM" id="SSF55797">
    <property type="entry name" value="PR-1-like"/>
    <property type="match status" value="1"/>
</dbReference>
<gene>
    <name evidence="4" type="ORF">TRICI_006183</name>
</gene>
<dbReference type="InterPro" id="IPR001283">
    <property type="entry name" value="CRISP-related"/>
</dbReference>
<keyword evidence="2" id="KW-0732">Signal</keyword>
<evidence type="ECO:0000313" key="4">
    <source>
        <dbReference type="EMBL" id="KAA8900625.1"/>
    </source>
</evidence>